<evidence type="ECO:0000313" key="1">
    <source>
        <dbReference type="EMBL" id="RKO92063.1"/>
    </source>
</evidence>
<protein>
    <submittedName>
        <fullName evidence="1">Uncharacterized protein</fullName>
    </submittedName>
</protein>
<proteinExistence type="predicted"/>
<evidence type="ECO:0000313" key="2">
    <source>
        <dbReference type="Proteomes" id="UP000269721"/>
    </source>
</evidence>
<accession>A0A4P9WJE5</accession>
<reference evidence="2" key="1">
    <citation type="journal article" date="2018" name="Nat. Microbiol.">
        <title>Leveraging single-cell genomics to expand the fungal tree of life.</title>
        <authorList>
            <person name="Ahrendt S.R."/>
            <person name="Quandt C.A."/>
            <person name="Ciobanu D."/>
            <person name="Clum A."/>
            <person name="Salamov A."/>
            <person name="Andreopoulos B."/>
            <person name="Cheng J.F."/>
            <person name="Woyke T."/>
            <person name="Pelin A."/>
            <person name="Henrissat B."/>
            <person name="Reynolds N.K."/>
            <person name="Benny G.L."/>
            <person name="Smith M.E."/>
            <person name="James T.Y."/>
            <person name="Grigoriev I.V."/>
        </authorList>
    </citation>
    <scope>NUCLEOTIDE SEQUENCE [LARGE SCALE GENOMIC DNA]</scope>
</reference>
<dbReference type="EMBL" id="KZ994791">
    <property type="protein sequence ID" value="RKO92063.1"/>
    <property type="molecule type" value="Genomic_DNA"/>
</dbReference>
<name>A0A4P9WJE5_9FUNG</name>
<dbReference type="Proteomes" id="UP000269721">
    <property type="component" value="Unassembled WGS sequence"/>
</dbReference>
<keyword evidence="2" id="KW-1185">Reference proteome</keyword>
<dbReference type="AlphaFoldDB" id="A0A4P9WJE5"/>
<gene>
    <name evidence="1" type="ORF">BDK51DRAFT_46680</name>
</gene>
<organism evidence="1 2">
    <name type="scientific">Blyttiomyces helicus</name>
    <dbReference type="NCBI Taxonomy" id="388810"/>
    <lineage>
        <taxon>Eukaryota</taxon>
        <taxon>Fungi</taxon>
        <taxon>Fungi incertae sedis</taxon>
        <taxon>Chytridiomycota</taxon>
        <taxon>Chytridiomycota incertae sedis</taxon>
        <taxon>Chytridiomycetes</taxon>
        <taxon>Chytridiomycetes incertae sedis</taxon>
        <taxon>Blyttiomyces</taxon>
    </lineage>
</organism>
<feature type="non-terminal residue" evidence="1">
    <location>
        <position position="437"/>
    </location>
</feature>
<sequence>MKSAAGAATAVALKSLVAKIKQVWLENTPSLARLAEKEKQACANVVGREIERGLTSIVDHGVGLTQALDVLANVAGSVPPGSELYGFVQAFHNHQNAQLLRTLLRSLVMIPADTVYDTALAWYHFRIVMACAKDLKNFIITEWQPHLPRFNHPNLHHVAAEFKRIVTKFEADHPATDFTYPTTGPSYQRRFFEDSRGVFMYNDFFGEHQAIEYRDGDFPLMWLKQEGVQFSLQTSLYEVVDGPELRRRYLACIKGPKMTVGRVEGAFTGGHASLFTCREQTFTRVSLTSPGPQPSSIARTLWCTGTDRDKKLKKLGPFAMVVPDPDPNSTKTPGLLAIEHHGPLLALRFDPESDPTYLSIAPKGLLEPLGHLSPSCLLLPQLGCPPAPPTCPPEHDNQILHSMMQDGASLGGDGFAHAAGGLYPAADFGTGRAAPGA</sequence>